<keyword evidence="11" id="KW-1185">Reference proteome</keyword>
<dbReference type="SMART" id="SM00804">
    <property type="entry name" value="TAP_C"/>
    <property type="match status" value="1"/>
</dbReference>
<dbReference type="EMBL" id="VIIS01001545">
    <property type="protein sequence ID" value="KAF0296689.1"/>
    <property type="molecule type" value="Genomic_DNA"/>
</dbReference>
<evidence type="ECO:0000256" key="5">
    <source>
        <dbReference type="ARBA" id="ARBA00022737"/>
    </source>
</evidence>
<name>A0A6A4VUT4_AMPAM</name>
<protein>
    <submittedName>
        <fullName evidence="10">Nuclear RNA export factor 1</fullName>
    </submittedName>
</protein>
<dbReference type="Gene3D" id="3.10.450.50">
    <property type="match status" value="1"/>
</dbReference>
<dbReference type="InterPro" id="IPR032710">
    <property type="entry name" value="NTF2-like_dom_sf"/>
</dbReference>
<dbReference type="InterPro" id="IPR005637">
    <property type="entry name" value="TAP_C_dom"/>
</dbReference>
<keyword evidence="3" id="KW-0813">Transport</keyword>
<keyword evidence="5" id="KW-0677">Repeat</keyword>
<dbReference type="GO" id="GO:0016973">
    <property type="term" value="P:poly(A)+ mRNA export from nucleus"/>
    <property type="evidence" value="ECO:0007669"/>
    <property type="project" value="TreeGrafter"/>
</dbReference>
<keyword evidence="4" id="KW-0433">Leucine-rich repeat</keyword>
<evidence type="ECO:0000256" key="4">
    <source>
        <dbReference type="ARBA" id="ARBA00022614"/>
    </source>
</evidence>
<evidence type="ECO:0000259" key="9">
    <source>
        <dbReference type="PROSITE" id="PS51281"/>
    </source>
</evidence>
<dbReference type="SUPFAM" id="SSF54427">
    <property type="entry name" value="NTF2-like"/>
    <property type="match status" value="1"/>
</dbReference>
<dbReference type="PROSITE" id="PS51281">
    <property type="entry name" value="TAP_C"/>
    <property type="match status" value="1"/>
</dbReference>
<dbReference type="InterPro" id="IPR018222">
    <property type="entry name" value="Nuclear_transport_factor_2_euk"/>
</dbReference>
<reference evidence="10 11" key="1">
    <citation type="submission" date="2019-07" db="EMBL/GenBank/DDBJ databases">
        <title>Draft genome assembly of a fouling barnacle, Amphibalanus amphitrite (Darwin, 1854): The first reference genome for Thecostraca.</title>
        <authorList>
            <person name="Kim W."/>
        </authorList>
    </citation>
    <scope>NUCLEOTIDE SEQUENCE [LARGE SCALE GENOMIC DNA]</scope>
    <source>
        <strain evidence="10">SNU_AA5</strain>
        <tissue evidence="10">Soma without cirri and trophi</tissue>
    </source>
</reference>
<organism evidence="10 11">
    <name type="scientific">Amphibalanus amphitrite</name>
    <name type="common">Striped barnacle</name>
    <name type="synonym">Balanus amphitrite</name>
    <dbReference type="NCBI Taxonomy" id="1232801"/>
    <lineage>
        <taxon>Eukaryota</taxon>
        <taxon>Metazoa</taxon>
        <taxon>Ecdysozoa</taxon>
        <taxon>Arthropoda</taxon>
        <taxon>Crustacea</taxon>
        <taxon>Multicrustacea</taxon>
        <taxon>Cirripedia</taxon>
        <taxon>Thoracica</taxon>
        <taxon>Thoracicalcarea</taxon>
        <taxon>Balanomorpha</taxon>
        <taxon>Balanoidea</taxon>
        <taxon>Balanidae</taxon>
        <taxon>Amphibalaninae</taxon>
        <taxon>Amphibalanus</taxon>
    </lineage>
</organism>
<dbReference type="GO" id="GO:0003723">
    <property type="term" value="F:RNA binding"/>
    <property type="evidence" value="ECO:0007669"/>
    <property type="project" value="TreeGrafter"/>
</dbReference>
<evidence type="ECO:0000256" key="1">
    <source>
        <dbReference type="ARBA" id="ARBA00004123"/>
    </source>
</evidence>
<dbReference type="SUPFAM" id="SSF46934">
    <property type="entry name" value="UBA-like"/>
    <property type="match status" value="1"/>
</dbReference>
<comment type="subcellular location">
    <subcellularLocation>
        <location evidence="1">Nucleus</location>
    </subcellularLocation>
</comment>
<dbReference type="PANTHER" id="PTHR10662:SF22">
    <property type="entry name" value="NUCLEAR RNA EXPORT FACTOR 1"/>
    <property type="match status" value="1"/>
</dbReference>
<evidence type="ECO:0000256" key="7">
    <source>
        <dbReference type="ARBA" id="ARBA00023242"/>
    </source>
</evidence>
<evidence type="ECO:0000259" key="8">
    <source>
        <dbReference type="PROSITE" id="PS50177"/>
    </source>
</evidence>
<dbReference type="Gene3D" id="1.10.8.10">
    <property type="entry name" value="DNA helicase RuvA subunit, C-terminal domain"/>
    <property type="match status" value="1"/>
</dbReference>
<gene>
    <name evidence="10" type="primary">Nxf1</name>
    <name evidence="10" type="ORF">FJT64_005918</name>
</gene>
<dbReference type="AlphaFoldDB" id="A0A6A4VUT4"/>
<accession>A0A6A4VUT4</accession>
<comment type="similarity">
    <text evidence="2">Belongs to the NXF family.</text>
</comment>
<dbReference type="Pfam" id="PF03943">
    <property type="entry name" value="TAP_C"/>
    <property type="match status" value="1"/>
</dbReference>
<comment type="caution">
    <text evidence="10">The sequence shown here is derived from an EMBL/GenBank/DDBJ whole genome shotgun (WGS) entry which is preliminary data.</text>
</comment>
<dbReference type="Pfam" id="PF22602">
    <property type="entry name" value="NXF_NTF2"/>
    <property type="match status" value="1"/>
</dbReference>
<sequence length="210" mass="22997">MFHAGRVARLNLWLPDSRNLLRTARERQAALLRSGKLEVLGALARLPKTQHDSNSFTVDVPVANERLMQISVSGVLKEREERHSPIRAFSRVFVIVPQGQGFCVVNEMLSISVATPEQIKGAFKAAAPTPSPSPIPHVPVVPGVAPPPVGVVSEDVQKQMTVQLATVTGMNPHWALKCLQENSFDYDRSLLVFNQLKVEGKVPPEAFLPA</sequence>
<dbReference type="PANTHER" id="PTHR10662">
    <property type="entry name" value="NUCLEAR RNA EXPORT FACTOR"/>
    <property type="match status" value="1"/>
</dbReference>
<dbReference type="InterPro" id="IPR030217">
    <property type="entry name" value="NXF_fam"/>
</dbReference>
<keyword evidence="6" id="KW-0509">mRNA transport</keyword>
<dbReference type="PROSITE" id="PS50177">
    <property type="entry name" value="NTF2_DOMAIN"/>
    <property type="match status" value="1"/>
</dbReference>
<keyword evidence="7" id="KW-0539">Nucleus</keyword>
<proteinExistence type="inferred from homology"/>
<dbReference type="InterPro" id="IPR002075">
    <property type="entry name" value="NTF2_dom"/>
</dbReference>
<dbReference type="FunFam" id="1.10.8.10:FF:000018">
    <property type="entry name" value="Nuclear RNA export factor 1"/>
    <property type="match status" value="1"/>
</dbReference>
<evidence type="ECO:0000313" key="11">
    <source>
        <dbReference type="Proteomes" id="UP000440578"/>
    </source>
</evidence>
<evidence type="ECO:0000256" key="2">
    <source>
        <dbReference type="ARBA" id="ARBA00009285"/>
    </source>
</evidence>
<dbReference type="OrthoDB" id="25872at2759"/>
<dbReference type="Proteomes" id="UP000440578">
    <property type="component" value="Unassembled WGS sequence"/>
</dbReference>
<evidence type="ECO:0000256" key="3">
    <source>
        <dbReference type="ARBA" id="ARBA00022448"/>
    </source>
</evidence>
<dbReference type="GO" id="GO:0005634">
    <property type="term" value="C:nucleus"/>
    <property type="evidence" value="ECO:0007669"/>
    <property type="project" value="UniProtKB-SubCell"/>
</dbReference>
<dbReference type="InterPro" id="IPR009060">
    <property type="entry name" value="UBA-like_sf"/>
</dbReference>
<evidence type="ECO:0000256" key="6">
    <source>
        <dbReference type="ARBA" id="ARBA00022816"/>
    </source>
</evidence>
<dbReference type="CDD" id="cd14342">
    <property type="entry name" value="UBA_TAP-C"/>
    <property type="match status" value="1"/>
</dbReference>
<feature type="domain" description="NTF2" evidence="8">
    <location>
        <begin position="1"/>
        <end position="111"/>
    </location>
</feature>
<feature type="domain" description="TAP-C" evidence="9">
    <location>
        <begin position="155"/>
        <end position="210"/>
    </location>
</feature>
<evidence type="ECO:0000313" key="10">
    <source>
        <dbReference type="EMBL" id="KAF0296689.1"/>
    </source>
</evidence>